<name>A0A162AYS3_DAUCS</name>
<reference evidence="1" key="1">
    <citation type="journal article" date="2016" name="Nat. Genet.">
        <title>A high-quality carrot genome assembly provides new insights into carotenoid accumulation and asterid genome evolution.</title>
        <authorList>
            <person name="Iorizzo M."/>
            <person name="Ellison S."/>
            <person name="Senalik D."/>
            <person name="Zeng P."/>
            <person name="Satapoomin P."/>
            <person name="Huang J."/>
            <person name="Bowman M."/>
            <person name="Iovene M."/>
            <person name="Sanseverino W."/>
            <person name="Cavagnaro P."/>
            <person name="Yildiz M."/>
            <person name="Macko-Podgorni A."/>
            <person name="Moranska E."/>
            <person name="Grzebelus E."/>
            <person name="Grzebelus D."/>
            <person name="Ashrafi H."/>
            <person name="Zheng Z."/>
            <person name="Cheng S."/>
            <person name="Spooner D."/>
            <person name="Van Deynze A."/>
            <person name="Simon P."/>
        </authorList>
    </citation>
    <scope>NUCLEOTIDE SEQUENCE</scope>
    <source>
        <tissue evidence="1">Leaf</tissue>
    </source>
</reference>
<dbReference type="AlphaFoldDB" id="A0A162AYS3"/>
<protein>
    <submittedName>
        <fullName evidence="1">Uncharacterized protein</fullName>
    </submittedName>
</protein>
<dbReference type="Proteomes" id="UP000077755">
    <property type="component" value="Chromosome 2"/>
</dbReference>
<evidence type="ECO:0000313" key="1">
    <source>
        <dbReference type="EMBL" id="WOG90484.1"/>
    </source>
</evidence>
<organism evidence="1 2">
    <name type="scientific">Daucus carota subsp. sativus</name>
    <name type="common">Carrot</name>
    <dbReference type="NCBI Taxonomy" id="79200"/>
    <lineage>
        <taxon>Eukaryota</taxon>
        <taxon>Viridiplantae</taxon>
        <taxon>Streptophyta</taxon>
        <taxon>Embryophyta</taxon>
        <taxon>Tracheophyta</taxon>
        <taxon>Spermatophyta</taxon>
        <taxon>Magnoliopsida</taxon>
        <taxon>eudicotyledons</taxon>
        <taxon>Gunneridae</taxon>
        <taxon>Pentapetalae</taxon>
        <taxon>asterids</taxon>
        <taxon>campanulids</taxon>
        <taxon>Apiales</taxon>
        <taxon>Apiaceae</taxon>
        <taxon>Apioideae</taxon>
        <taxon>Scandiceae</taxon>
        <taxon>Daucinae</taxon>
        <taxon>Daucus</taxon>
        <taxon>Daucus sect. Daucus</taxon>
    </lineage>
</organism>
<reference evidence="1" key="2">
    <citation type="submission" date="2022-03" db="EMBL/GenBank/DDBJ databases">
        <title>Draft title - Genomic analysis of global carrot germplasm unveils the trajectory of domestication and the origin of high carotenoid orange carrot.</title>
        <authorList>
            <person name="Iorizzo M."/>
            <person name="Ellison S."/>
            <person name="Senalik D."/>
            <person name="Macko-Podgorni A."/>
            <person name="Grzebelus D."/>
            <person name="Bostan H."/>
            <person name="Rolling W."/>
            <person name="Curaba J."/>
            <person name="Simon P."/>
        </authorList>
    </citation>
    <scope>NUCLEOTIDE SEQUENCE</scope>
    <source>
        <tissue evidence="1">Leaf</tissue>
    </source>
</reference>
<keyword evidence="2" id="KW-1185">Reference proteome</keyword>
<accession>A0A162AYS3</accession>
<sequence>MTGLFAPALKLEKSRAHVKFYISNSDRQIDGLDYPVTYSGLRDLVKRMRDSPAFWESRMFFGFMSNLIANAVVESDEKDPFTIIYLGRRVFKETPENEMQRQWWLANSEFREDDLDLIVRMADLFYPLDTFKLDDGYRVHTHLYFANSDD</sequence>
<dbReference type="EMBL" id="CP093344">
    <property type="protein sequence ID" value="WOG90484.1"/>
    <property type="molecule type" value="Genomic_DNA"/>
</dbReference>
<dbReference type="Gramene" id="KZN07773">
    <property type="protein sequence ID" value="KZN07773"/>
    <property type="gene ID" value="DCAR_008610"/>
</dbReference>
<gene>
    <name evidence="1" type="ORF">DCAR_0209728</name>
</gene>
<evidence type="ECO:0000313" key="2">
    <source>
        <dbReference type="Proteomes" id="UP000077755"/>
    </source>
</evidence>
<proteinExistence type="predicted"/>